<evidence type="ECO:0000256" key="3">
    <source>
        <dbReference type="ARBA" id="ARBA00022723"/>
    </source>
</evidence>
<evidence type="ECO:0000256" key="2">
    <source>
        <dbReference type="ARBA" id="ARBA00022722"/>
    </source>
</evidence>
<dbReference type="InterPro" id="IPR023091">
    <property type="entry name" value="MetalPrtase_cat_dom_sf_prd"/>
</dbReference>
<comment type="similarity">
    <text evidence="1 7">Belongs to the endoribonuclease YbeY family.</text>
</comment>
<evidence type="ECO:0000256" key="5">
    <source>
        <dbReference type="ARBA" id="ARBA00022801"/>
    </source>
</evidence>
<comment type="caution">
    <text evidence="8">The sequence shown here is derived from an EMBL/GenBank/DDBJ whole genome shotgun (WGS) entry which is preliminary data.</text>
</comment>
<comment type="function">
    <text evidence="7">Single strand-specific metallo-endoribonuclease involved in late-stage 70S ribosome quality control and in maturation of the 3' terminus of the 16S rRNA.</text>
</comment>
<comment type="subcellular location">
    <subcellularLocation>
        <location evidence="7">Cytoplasm</location>
    </subcellularLocation>
</comment>
<evidence type="ECO:0000256" key="6">
    <source>
        <dbReference type="ARBA" id="ARBA00022833"/>
    </source>
</evidence>
<dbReference type="SUPFAM" id="SSF55486">
    <property type="entry name" value="Metalloproteases ('zincins'), catalytic domain"/>
    <property type="match status" value="1"/>
</dbReference>
<feature type="binding site" evidence="7">
    <location>
        <position position="129"/>
    </location>
    <ligand>
        <name>Zn(2+)</name>
        <dbReference type="ChEBI" id="CHEBI:29105"/>
        <note>catalytic</note>
    </ligand>
</feature>
<reference evidence="8 9" key="1">
    <citation type="submission" date="2024-09" db="EMBL/GenBank/DDBJ databases">
        <authorList>
            <person name="Sun Q."/>
            <person name="Mori K."/>
        </authorList>
    </citation>
    <scope>NUCLEOTIDE SEQUENCE [LARGE SCALE GENOMIC DNA]</scope>
    <source>
        <strain evidence="8 9">CCM 8543</strain>
    </source>
</reference>
<evidence type="ECO:0000313" key="9">
    <source>
        <dbReference type="Proteomes" id="UP001589755"/>
    </source>
</evidence>
<dbReference type="EMBL" id="JBHLXD010000010">
    <property type="protein sequence ID" value="MFC0208337.1"/>
    <property type="molecule type" value="Genomic_DNA"/>
</dbReference>
<comment type="cofactor">
    <cofactor evidence="7">
        <name>Zn(2+)</name>
        <dbReference type="ChEBI" id="CHEBI:29105"/>
    </cofactor>
    <text evidence="7">Binds 1 zinc ion.</text>
</comment>
<keyword evidence="6 7" id="KW-0862">Zinc</keyword>
<evidence type="ECO:0000256" key="1">
    <source>
        <dbReference type="ARBA" id="ARBA00010875"/>
    </source>
</evidence>
<dbReference type="EC" id="3.1.-.-" evidence="7"/>
<gene>
    <name evidence="7 8" type="primary">ybeY</name>
    <name evidence="8" type="ORF">ACFFJ2_07995</name>
</gene>
<dbReference type="InterPro" id="IPR020549">
    <property type="entry name" value="YbeY_CS"/>
</dbReference>
<keyword evidence="7" id="KW-0963">Cytoplasm</keyword>
<keyword evidence="7" id="KW-0698">rRNA processing</keyword>
<evidence type="ECO:0000256" key="7">
    <source>
        <dbReference type="HAMAP-Rule" id="MF_00009"/>
    </source>
</evidence>
<name>A0ABV6D6U5_9HYPH</name>
<evidence type="ECO:0000256" key="4">
    <source>
        <dbReference type="ARBA" id="ARBA00022759"/>
    </source>
</evidence>
<organism evidence="8 9">
    <name type="scientific">Chelativorans intermedius</name>
    <dbReference type="NCBI Taxonomy" id="515947"/>
    <lineage>
        <taxon>Bacteria</taxon>
        <taxon>Pseudomonadati</taxon>
        <taxon>Pseudomonadota</taxon>
        <taxon>Alphaproteobacteria</taxon>
        <taxon>Hyphomicrobiales</taxon>
        <taxon>Phyllobacteriaceae</taxon>
        <taxon>Chelativorans</taxon>
    </lineage>
</organism>
<dbReference type="NCBIfam" id="TIGR00043">
    <property type="entry name" value="rRNA maturation RNase YbeY"/>
    <property type="match status" value="1"/>
</dbReference>
<dbReference type="PANTHER" id="PTHR46986">
    <property type="entry name" value="ENDORIBONUCLEASE YBEY, CHLOROPLASTIC"/>
    <property type="match status" value="1"/>
</dbReference>
<accession>A0ABV6D6U5</accession>
<dbReference type="PANTHER" id="PTHR46986:SF1">
    <property type="entry name" value="ENDORIBONUCLEASE YBEY, CHLOROPLASTIC"/>
    <property type="match status" value="1"/>
</dbReference>
<keyword evidence="7" id="KW-0690">Ribosome biogenesis</keyword>
<dbReference type="Pfam" id="PF02130">
    <property type="entry name" value="YbeY"/>
    <property type="match status" value="1"/>
</dbReference>
<keyword evidence="9" id="KW-1185">Reference proteome</keyword>
<keyword evidence="3 7" id="KW-0479">Metal-binding</keyword>
<feature type="binding site" evidence="7">
    <location>
        <position position="125"/>
    </location>
    <ligand>
        <name>Zn(2+)</name>
        <dbReference type="ChEBI" id="CHEBI:29105"/>
        <note>catalytic</note>
    </ligand>
</feature>
<keyword evidence="5 7" id="KW-0378">Hydrolase</keyword>
<dbReference type="RefSeq" id="WP_261519836.1">
    <property type="nucleotide sequence ID" value="NZ_JAODNW010000007.1"/>
</dbReference>
<keyword evidence="4 7" id="KW-0255">Endonuclease</keyword>
<proteinExistence type="inferred from homology"/>
<evidence type="ECO:0000313" key="8">
    <source>
        <dbReference type="EMBL" id="MFC0208337.1"/>
    </source>
</evidence>
<dbReference type="PROSITE" id="PS01306">
    <property type="entry name" value="UPF0054"/>
    <property type="match status" value="1"/>
</dbReference>
<dbReference type="InterPro" id="IPR002036">
    <property type="entry name" value="YbeY"/>
</dbReference>
<dbReference type="Gene3D" id="3.40.390.30">
    <property type="entry name" value="Metalloproteases ('zincins'), catalytic domain"/>
    <property type="match status" value="1"/>
</dbReference>
<sequence>MADRPPPFPFLLEVSIEAEGWPSHATLQALAQRAVGAAAAEAGVEGGQAIGILFADDEAIRSLNARFRGKDKPTNVLSFPAPPGAQPPGEPPHLGDIALARQTVEREAAAEGKAFEHHLVHLIVHGFLHLAGYDHETDEEAEEMESLERRILKGLAIGDPYA</sequence>
<dbReference type="HAMAP" id="MF_00009">
    <property type="entry name" value="Endoribonucl_YbeY"/>
    <property type="match status" value="1"/>
</dbReference>
<protein>
    <recommendedName>
        <fullName evidence="7">Endoribonuclease YbeY</fullName>
        <ecNumber evidence="7">3.1.-.-</ecNumber>
    </recommendedName>
</protein>
<dbReference type="Proteomes" id="UP001589755">
    <property type="component" value="Unassembled WGS sequence"/>
</dbReference>
<feature type="binding site" evidence="7">
    <location>
        <position position="135"/>
    </location>
    <ligand>
        <name>Zn(2+)</name>
        <dbReference type="ChEBI" id="CHEBI:29105"/>
        <note>catalytic</note>
    </ligand>
</feature>
<keyword evidence="2 7" id="KW-0540">Nuclease</keyword>